<dbReference type="EMBL" id="CP026246">
    <property type="protein sequence ID" value="AWO99770.1"/>
    <property type="molecule type" value="Genomic_DNA"/>
</dbReference>
<evidence type="ECO:0000256" key="1">
    <source>
        <dbReference type="SAM" id="MobiDB-lite"/>
    </source>
</evidence>
<feature type="domain" description="FH2" evidence="2">
    <location>
        <begin position="1"/>
        <end position="389"/>
    </location>
</feature>
<dbReference type="AlphaFoldDB" id="A0A2U9B728"/>
<dbReference type="InterPro" id="IPR015425">
    <property type="entry name" value="FH2_Formin"/>
</dbReference>
<sequence length="714" mass="79501">MKKLNWDPIPNQRVLGKVNVWTSTLPQRDLVLDIRSMEELFSHVDKRASLRNSRVIGLKKGCDGVDLFPPEPQVTILDSKKSMNIGIFLRHFKRPVAEMVQDIRQGNWLRFGTGKLTELCKLLPEESEVKQLLSFRGSLSVLPEADRFMVQLVKVPGYEEQLKMMVLREEFFPLMEEVKGSVAVMTKAAKELLDCDDLHSVIRLVLKAGNYMNAGGYSANAIGFRMTSLLKLADTKANKPGMNLMHYVAKQAEDIDAKLLTFHSQLEHIGMASRICKGDVVTDFEREVKKVKEVKLYSGRQSGVLQKIETFLMRADAKLVAVESSLRELNSLSHAVAEFFCEDPATFKLEECCSIFLSFCKRFDTAVRENQEREASEQRRKRKESMHFSAKRRSTVSGPGPERGRDSSCLESALHSFLSTAPGGLARCRRTVLPPIEGSPSGCSSPTDKSEATPAARQERPEKKQAKLQKEQEQVGALEDKEEAEKMRAMTRKVLQYQNSRSSLDGDGVSGTPRRSESPRDTPTTPSTPRPRTRDFFFANNGDVGSPWTILSPLTCAHRNIPQKNHRDAQQRRLTLRFGEDDDGVWESDAGGVLPTQAGRTSPRGGSASVPECPPQRAVSQGPILRSASVDEARQSPVSLFRLGDLFQRSYSSGARTENVGDEVSPLHRCKATNPVAEGQVNSSGFISFFRRIGGRSRPGDVEEPNLTGSKNCI</sequence>
<protein>
    <submittedName>
        <fullName evidence="3">Putative FH2 domain-containing protein 1-like</fullName>
    </submittedName>
</protein>
<evidence type="ECO:0000313" key="4">
    <source>
        <dbReference type="Proteomes" id="UP000246464"/>
    </source>
</evidence>
<dbReference type="STRING" id="52904.ENSSMAP00000030151"/>
<organism evidence="3 4">
    <name type="scientific">Scophthalmus maximus</name>
    <name type="common">Turbot</name>
    <name type="synonym">Psetta maxima</name>
    <dbReference type="NCBI Taxonomy" id="52904"/>
    <lineage>
        <taxon>Eukaryota</taxon>
        <taxon>Metazoa</taxon>
        <taxon>Chordata</taxon>
        <taxon>Craniata</taxon>
        <taxon>Vertebrata</taxon>
        <taxon>Euteleostomi</taxon>
        <taxon>Actinopterygii</taxon>
        <taxon>Neopterygii</taxon>
        <taxon>Teleostei</taxon>
        <taxon>Neoteleostei</taxon>
        <taxon>Acanthomorphata</taxon>
        <taxon>Carangaria</taxon>
        <taxon>Pleuronectiformes</taxon>
        <taxon>Pleuronectoidei</taxon>
        <taxon>Scophthalmidae</taxon>
        <taxon>Scophthalmus</taxon>
    </lineage>
</organism>
<evidence type="ECO:0000259" key="2">
    <source>
        <dbReference type="PROSITE" id="PS51444"/>
    </source>
</evidence>
<feature type="compositionally biased region" description="Basic and acidic residues" evidence="1">
    <location>
        <begin position="457"/>
        <end position="473"/>
    </location>
</feature>
<dbReference type="SMART" id="SM00498">
    <property type="entry name" value="FH2"/>
    <property type="match status" value="1"/>
</dbReference>
<feature type="region of interest" description="Disordered" evidence="1">
    <location>
        <begin position="371"/>
        <end position="408"/>
    </location>
</feature>
<proteinExistence type="predicted"/>
<dbReference type="Gene3D" id="1.20.58.2220">
    <property type="entry name" value="Formin, FH2 domain"/>
    <property type="match status" value="1"/>
</dbReference>
<dbReference type="PANTHER" id="PTHR46345:SF7">
    <property type="entry name" value="FH2 DOMAIN CONTAINING 3-RELATED"/>
    <property type="match status" value="1"/>
</dbReference>
<feature type="region of interest" description="Disordered" evidence="1">
    <location>
        <begin position="587"/>
        <end position="621"/>
    </location>
</feature>
<feature type="region of interest" description="Disordered" evidence="1">
    <location>
        <begin position="432"/>
        <end position="540"/>
    </location>
</feature>
<evidence type="ECO:0000313" key="3">
    <source>
        <dbReference type="EMBL" id="AWO99770.1"/>
    </source>
</evidence>
<name>A0A2U9B728_SCOMX</name>
<feature type="region of interest" description="Disordered" evidence="1">
    <location>
        <begin position="694"/>
        <end position="714"/>
    </location>
</feature>
<accession>A0A2U9B728</accession>
<keyword evidence="4" id="KW-1185">Reference proteome</keyword>
<dbReference type="PANTHER" id="PTHR46345">
    <property type="entry name" value="INVERTED FORMIN-2"/>
    <property type="match status" value="1"/>
</dbReference>
<dbReference type="SUPFAM" id="SSF101447">
    <property type="entry name" value="Formin homology 2 domain (FH2 domain)"/>
    <property type="match status" value="1"/>
</dbReference>
<dbReference type="PROSITE" id="PS51444">
    <property type="entry name" value="FH2"/>
    <property type="match status" value="1"/>
</dbReference>
<gene>
    <name evidence="3" type="ORF">SMAX5B_012376</name>
</gene>
<reference evidence="3 4" key="1">
    <citation type="submission" date="2017-12" db="EMBL/GenBank/DDBJ databases">
        <title>Integrating genomic resources of turbot (Scophthalmus maximus) in depth evaluation of genetic and physical mapping variation across individuals.</title>
        <authorList>
            <person name="Martinez P."/>
        </authorList>
    </citation>
    <scope>NUCLEOTIDE SEQUENCE [LARGE SCALE GENOMIC DNA]</scope>
</reference>
<feature type="compositionally biased region" description="Basic residues" evidence="1">
    <location>
        <begin position="379"/>
        <end position="394"/>
    </location>
</feature>
<dbReference type="Proteomes" id="UP000246464">
    <property type="component" value="Chromosome 4"/>
</dbReference>
<dbReference type="InterPro" id="IPR042201">
    <property type="entry name" value="FH2_Formin_sf"/>
</dbReference>
<dbReference type="Pfam" id="PF02181">
    <property type="entry name" value="FH2"/>
    <property type="match status" value="1"/>
</dbReference>